<feature type="domain" description="HTH lysR-type" evidence="5">
    <location>
        <begin position="12"/>
        <end position="69"/>
    </location>
</feature>
<dbReference type="EMBL" id="JADEYS010000007">
    <property type="protein sequence ID" value="MBE9397351.1"/>
    <property type="molecule type" value="Genomic_DNA"/>
</dbReference>
<dbReference type="PANTHER" id="PTHR30126">
    <property type="entry name" value="HTH-TYPE TRANSCRIPTIONAL REGULATOR"/>
    <property type="match status" value="1"/>
</dbReference>
<evidence type="ECO:0000313" key="7">
    <source>
        <dbReference type="Proteomes" id="UP000640333"/>
    </source>
</evidence>
<dbReference type="PROSITE" id="PS50931">
    <property type="entry name" value="HTH_LYSR"/>
    <property type="match status" value="1"/>
</dbReference>
<dbReference type="PANTHER" id="PTHR30126:SF98">
    <property type="entry name" value="HTH-TYPE TRANSCRIPTIONAL ACTIVATOR BAUR"/>
    <property type="match status" value="1"/>
</dbReference>
<evidence type="ECO:0000256" key="2">
    <source>
        <dbReference type="ARBA" id="ARBA00023015"/>
    </source>
</evidence>
<proteinExistence type="inferred from homology"/>
<dbReference type="GO" id="GO:0000976">
    <property type="term" value="F:transcription cis-regulatory region binding"/>
    <property type="evidence" value="ECO:0007669"/>
    <property type="project" value="TreeGrafter"/>
</dbReference>
<dbReference type="Pfam" id="PF00126">
    <property type="entry name" value="HTH_1"/>
    <property type="match status" value="1"/>
</dbReference>
<dbReference type="InterPro" id="IPR036388">
    <property type="entry name" value="WH-like_DNA-bd_sf"/>
</dbReference>
<accession>A0A8J7K9Z1</accession>
<evidence type="ECO:0000313" key="6">
    <source>
        <dbReference type="EMBL" id="MBE9397351.1"/>
    </source>
</evidence>
<dbReference type="AlphaFoldDB" id="A0A8J7K9Z1"/>
<comment type="caution">
    <text evidence="6">The sequence shown here is derived from an EMBL/GenBank/DDBJ whole genome shotgun (WGS) entry which is preliminary data.</text>
</comment>
<name>A0A8J7K9Z1_9GAMM</name>
<keyword evidence="4" id="KW-0804">Transcription</keyword>
<dbReference type="CDD" id="cd05466">
    <property type="entry name" value="PBP2_LTTR_substrate"/>
    <property type="match status" value="1"/>
</dbReference>
<reference evidence="6" key="1">
    <citation type="submission" date="2020-10" db="EMBL/GenBank/DDBJ databases">
        <title>Bacterium isolated from coastal waters sediment.</title>
        <authorList>
            <person name="Chen R.-J."/>
            <person name="Lu D.-C."/>
            <person name="Zhu K.-L."/>
            <person name="Du Z.-J."/>
        </authorList>
    </citation>
    <scope>NUCLEOTIDE SEQUENCE</scope>
    <source>
        <strain evidence="6">N1Y112</strain>
    </source>
</reference>
<comment type="similarity">
    <text evidence="1">Belongs to the LysR transcriptional regulatory family.</text>
</comment>
<evidence type="ECO:0000256" key="3">
    <source>
        <dbReference type="ARBA" id="ARBA00023125"/>
    </source>
</evidence>
<organism evidence="6 7">
    <name type="scientific">Pontibacterium sinense</name>
    <dbReference type="NCBI Taxonomy" id="2781979"/>
    <lineage>
        <taxon>Bacteria</taxon>
        <taxon>Pseudomonadati</taxon>
        <taxon>Pseudomonadota</taxon>
        <taxon>Gammaproteobacteria</taxon>
        <taxon>Oceanospirillales</taxon>
        <taxon>Oceanospirillaceae</taxon>
        <taxon>Pontibacterium</taxon>
    </lineage>
</organism>
<evidence type="ECO:0000259" key="5">
    <source>
        <dbReference type="PROSITE" id="PS50931"/>
    </source>
</evidence>
<dbReference type="Pfam" id="PF03466">
    <property type="entry name" value="LysR_substrate"/>
    <property type="match status" value="1"/>
</dbReference>
<dbReference type="SUPFAM" id="SSF53850">
    <property type="entry name" value="Periplasmic binding protein-like II"/>
    <property type="match status" value="1"/>
</dbReference>
<dbReference type="Proteomes" id="UP000640333">
    <property type="component" value="Unassembled WGS sequence"/>
</dbReference>
<protein>
    <submittedName>
        <fullName evidence="6">LysR family transcriptional regulator</fullName>
    </submittedName>
</protein>
<keyword evidence="3" id="KW-0238">DNA-binding</keyword>
<keyword evidence="2" id="KW-0805">Transcription regulation</keyword>
<gene>
    <name evidence="6" type="ORF">IOQ59_08770</name>
</gene>
<dbReference type="Gene3D" id="1.10.10.10">
    <property type="entry name" value="Winged helix-like DNA-binding domain superfamily/Winged helix DNA-binding domain"/>
    <property type="match status" value="1"/>
</dbReference>
<sequence>MATKALGQLGDFEIKQLKVFKTVVECEGFSAAETELNISRPTISNHIANLESRLNMKLCKRGRGGFALTEEGAVIYDQITLLLSQLDQFRNTINNLSTSPSGQLRIAFSDWLSIDERCMLPKIFQQFHRQAPDVELLIEVEHMTAMEKMVLNNHLDVAIIPYHRRLEGLNYIHLFTDVHYVYCGEEHPLFEVPENEITDEMVNQHKLIHAGLKPHEEVYQQLSQMNLGGVSYFYEARIALLLSGCFISFLPEEIAKPYVEKGQLKAVAKETKQFLLGVAVISKKSTQPNRAKELFLQTIGELHHDAEDAPPY</sequence>
<dbReference type="InterPro" id="IPR036390">
    <property type="entry name" value="WH_DNA-bd_sf"/>
</dbReference>
<evidence type="ECO:0000256" key="4">
    <source>
        <dbReference type="ARBA" id="ARBA00023163"/>
    </source>
</evidence>
<dbReference type="InterPro" id="IPR005119">
    <property type="entry name" value="LysR_subst-bd"/>
</dbReference>
<dbReference type="InterPro" id="IPR000847">
    <property type="entry name" value="LysR_HTH_N"/>
</dbReference>
<dbReference type="SUPFAM" id="SSF46785">
    <property type="entry name" value="Winged helix' DNA-binding domain"/>
    <property type="match status" value="1"/>
</dbReference>
<keyword evidence="7" id="KW-1185">Reference proteome</keyword>
<dbReference type="Gene3D" id="3.40.190.290">
    <property type="match status" value="1"/>
</dbReference>
<dbReference type="GO" id="GO:0003700">
    <property type="term" value="F:DNA-binding transcription factor activity"/>
    <property type="evidence" value="ECO:0007669"/>
    <property type="project" value="InterPro"/>
</dbReference>
<evidence type="ECO:0000256" key="1">
    <source>
        <dbReference type="ARBA" id="ARBA00009437"/>
    </source>
</evidence>